<evidence type="ECO:0000313" key="1">
    <source>
        <dbReference type="EMBL" id="KAH7849709.1"/>
    </source>
</evidence>
<accession>A0ACB7Y9T9</accession>
<name>A0ACB7Y9T9_9ERIC</name>
<keyword evidence="2" id="KW-1185">Reference proteome</keyword>
<protein>
    <submittedName>
        <fullName evidence="1">Uncharacterized protein</fullName>
    </submittedName>
</protein>
<evidence type="ECO:0000313" key="2">
    <source>
        <dbReference type="Proteomes" id="UP000828048"/>
    </source>
</evidence>
<proteinExistence type="predicted"/>
<sequence>MGIPIHYGLHNPFLILMGHPQIYTLLVLIHHQLISCYDLRVVAVVHVGGAGGGAWTYVDGGRLGNVGARYRGGVVHHACAAYLMWEVTEGGVGGGKEIDG</sequence>
<dbReference type="EMBL" id="CM037157">
    <property type="protein sequence ID" value="KAH7849709.1"/>
    <property type="molecule type" value="Genomic_DNA"/>
</dbReference>
<dbReference type="Proteomes" id="UP000828048">
    <property type="component" value="Chromosome 7"/>
</dbReference>
<organism evidence="1 2">
    <name type="scientific">Vaccinium darrowii</name>
    <dbReference type="NCBI Taxonomy" id="229202"/>
    <lineage>
        <taxon>Eukaryota</taxon>
        <taxon>Viridiplantae</taxon>
        <taxon>Streptophyta</taxon>
        <taxon>Embryophyta</taxon>
        <taxon>Tracheophyta</taxon>
        <taxon>Spermatophyta</taxon>
        <taxon>Magnoliopsida</taxon>
        <taxon>eudicotyledons</taxon>
        <taxon>Gunneridae</taxon>
        <taxon>Pentapetalae</taxon>
        <taxon>asterids</taxon>
        <taxon>Ericales</taxon>
        <taxon>Ericaceae</taxon>
        <taxon>Vaccinioideae</taxon>
        <taxon>Vaccinieae</taxon>
        <taxon>Vaccinium</taxon>
    </lineage>
</organism>
<comment type="caution">
    <text evidence="1">The sequence shown here is derived from an EMBL/GenBank/DDBJ whole genome shotgun (WGS) entry which is preliminary data.</text>
</comment>
<reference evidence="1 2" key="1">
    <citation type="journal article" date="2021" name="Hortic Res">
        <title>High-quality reference genome and annotation aids understanding of berry development for evergreen blueberry (Vaccinium darrowii).</title>
        <authorList>
            <person name="Yu J."/>
            <person name="Hulse-Kemp A.M."/>
            <person name="Babiker E."/>
            <person name="Staton M."/>
        </authorList>
    </citation>
    <scope>NUCLEOTIDE SEQUENCE [LARGE SCALE GENOMIC DNA]</scope>
    <source>
        <strain evidence="2">cv. NJ 8807/NJ 8810</strain>
        <tissue evidence="1">Young leaf</tissue>
    </source>
</reference>
<gene>
    <name evidence="1" type="ORF">Vadar_021906</name>
</gene>